<dbReference type="Proteomes" id="UP000295416">
    <property type="component" value="Unassembled WGS sequence"/>
</dbReference>
<dbReference type="Pfam" id="PF04138">
    <property type="entry name" value="GtrA_DPMS_TM"/>
    <property type="match status" value="1"/>
</dbReference>
<feature type="domain" description="GtrA/DPMS transmembrane" evidence="6">
    <location>
        <begin position="1"/>
        <end position="111"/>
    </location>
</feature>
<evidence type="ECO:0000256" key="5">
    <source>
        <dbReference type="SAM" id="Phobius"/>
    </source>
</evidence>
<name>A0A4R2NSL6_9BACL</name>
<dbReference type="EMBL" id="SLXK01000023">
    <property type="protein sequence ID" value="TCP24837.1"/>
    <property type="molecule type" value="Genomic_DNA"/>
</dbReference>
<evidence type="ECO:0000256" key="3">
    <source>
        <dbReference type="ARBA" id="ARBA00022989"/>
    </source>
</evidence>
<protein>
    <submittedName>
        <fullName evidence="7">Putative flippase GtrA</fullName>
    </submittedName>
</protein>
<comment type="caution">
    <text evidence="7">The sequence shown here is derived from an EMBL/GenBank/DDBJ whole genome shotgun (WGS) entry which is preliminary data.</text>
</comment>
<feature type="transmembrane region" description="Helical" evidence="5">
    <location>
        <begin position="53"/>
        <end position="74"/>
    </location>
</feature>
<evidence type="ECO:0000259" key="6">
    <source>
        <dbReference type="Pfam" id="PF04138"/>
    </source>
</evidence>
<evidence type="ECO:0000256" key="4">
    <source>
        <dbReference type="ARBA" id="ARBA00023136"/>
    </source>
</evidence>
<sequence length="112" mass="12576">MALMYILYHGTGFSYWTSTFTGNAIGACVSFYLNKMFTFQSKDPIGKNFFRFATVIVCCYGLSYGLGKSLAFFILSEGRLIQASYASDLAILLGTVLYTLTNYFGQKYFVFS</sequence>
<dbReference type="GO" id="GO:0000271">
    <property type="term" value="P:polysaccharide biosynthetic process"/>
    <property type="evidence" value="ECO:0007669"/>
    <property type="project" value="InterPro"/>
</dbReference>
<comment type="subcellular location">
    <subcellularLocation>
        <location evidence="1">Membrane</location>
        <topology evidence="1">Multi-pass membrane protein</topology>
    </subcellularLocation>
</comment>
<evidence type="ECO:0000256" key="1">
    <source>
        <dbReference type="ARBA" id="ARBA00004141"/>
    </source>
</evidence>
<dbReference type="InterPro" id="IPR007267">
    <property type="entry name" value="GtrA_DPMS_TM"/>
</dbReference>
<accession>A0A4R2NSL6</accession>
<keyword evidence="3 5" id="KW-1133">Transmembrane helix</keyword>
<keyword evidence="8" id="KW-1185">Reference proteome</keyword>
<proteinExistence type="predicted"/>
<reference evidence="7 8" key="1">
    <citation type="submission" date="2019-03" db="EMBL/GenBank/DDBJ databases">
        <title>Genomic Encyclopedia of Type Strains, Phase IV (KMG-IV): sequencing the most valuable type-strain genomes for metagenomic binning, comparative biology and taxonomic classification.</title>
        <authorList>
            <person name="Goeker M."/>
        </authorList>
    </citation>
    <scope>NUCLEOTIDE SEQUENCE [LARGE SCALE GENOMIC DNA]</scope>
    <source>
        <strain evidence="7 8">DSM 19377</strain>
    </source>
</reference>
<dbReference type="GO" id="GO:0016020">
    <property type="term" value="C:membrane"/>
    <property type="evidence" value="ECO:0007669"/>
    <property type="project" value="UniProtKB-SubCell"/>
</dbReference>
<keyword evidence="4 5" id="KW-0472">Membrane</keyword>
<organism evidence="7 8">
    <name type="scientific">Scopulibacillus darangshiensis</name>
    <dbReference type="NCBI Taxonomy" id="442528"/>
    <lineage>
        <taxon>Bacteria</taxon>
        <taxon>Bacillati</taxon>
        <taxon>Bacillota</taxon>
        <taxon>Bacilli</taxon>
        <taxon>Bacillales</taxon>
        <taxon>Sporolactobacillaceae</taxon>
        <taxon>Scopulibacillus</taxon>
    </lineage>
</organism>
<keyword evidence="2 5" id="KW-0812">Transmembrane</keyword>
<gene>
    <name evidence="7" type="ORF">EV207_1238</name>
</gene>
<evidence type="ECO:0000313" key="8">
    <source>
        <dbReference type="Proteomes" id="UP000295416"/>
    </source>
</evidence>
<feature type="transmembrane region" description="Helical" evidence="5">
    <location>
        <begin position="80"/>
        <end position="100"/>
    </location>
</feature>
<evidence type="ECO:0000256" key="2">
    <source>
        <dbReference type="ARBA" id="ARBA00022692"/>
    </source>
</evidence>
<evidence type="ECO:0000313" key="7">
    <source>
        <dbReference type="EMBL" id="TCP24837.1"/>
    </source>
</evidence>
<feature type="transmembrane region" description="Helical" evidence="5">
    <location>
        <begin position="13"/>
        <end position="33"/>
    </location>
</feature>
<dbReference type="AlphaFoldDB" id="A0A4R2NSL6"/>